<dbReference type="EMBL" id="LWDG02000343">
    <property type="protein sequence ID" value="KAE8266372.1"/>
    <property type="molecule type" value="Genomic_DNA"/>
</dbReference>
<keyword evidence="3" id="KW-0268">Exocytosis</keyword>
<dbReference type="Gene3D" id="1.10.357.70">
    <property type="entry name" value="Exocyst complex component Sec6, C-terminal domain"/>
    <property type="match status" value="1"/>
</dbReference>
<keyword evidence="6" id="KW-1185">Reference proteome</keyword>
<dbReference type="InterPro" id="IPR042532">
    <property type="entry name" value="EXOC3/Sec6_C"/>
</dbReference>
<dbReference type="PANTHER" id="PTHR21292">
    <property type="entry name" value="EXOCYST COMPLEX COMPONENT SEC6-RELATED"/>
    <property type="match status" value="1"/>
</dbReference>
<evidence type="ECO:0000313" key="6">
    <source>
        <dbReference type="Proteomes" id="UP000078113"/>
    </source>
</evidence>
<feature type="compositionally biased region" description="Polar residues" evidence="4">
    <location>
        <begin position="879"/>
        <end position="892"/>
    </location>
</feature>
<dbReference type="Proteomes" id="UP000078113">
    <property type="component" value="Unassembled WGS sequence"/>
</dbReference>
<name>A0A8X7N4P7_9BASI</name>
<dbReference type="GO" id="GO:0051601">
    <property type="term" value="P:exocyst localization"/>
    <property type="evidence" value="ECO:0007669"/>
    <property type="project" value="TreeGrafter"/>
</dbReference>
<dbReference type="FunFam" id="1.10.357.50:FF:000006">
    <property type="entry name" value="Exocyst complex component sec6"/>
    <property type="match status" value="1"/>
</dbReference>
<protein>
    <recommendedName>
        <fullName evidence="7">Exocyst complex component Sec6</fullName>
    </recommendedName>
</protein>
<evidence type="ECO:0000256" key="1">
    <source>
        <dbReference type="ARBA" id="ARBA00009447"/>
    </source>
</evidence>
<feature type="region of interest" description="Disordered" evidence="4">
    <location>
        <begin position="828"/>
        <end position="949"/>
    </location>
</feature>
<comment type="caution">
    <text evidence="5">The sequence shown here is derived from an EMBL/GenBank/DDBJ whole genome shotgun (WGS) entry which is preliminary data.</text>
</comment>
<evidence type="ECO:0000256" key="4">
    <source>
        <dbReference type="SAM" id="MobiDB-lite"/>
    </source>
</evidence>
<dbReference type="InterPro" id="IPR010326">
    <property type="entry name" value="EXOC3/Sec6"/>
</dbReference>
<dbReference type="GO" id="GO:0000149">
    <property type="term" value="F:SNARE binding"/>
    <property type="evidence" value="ECO:0007669"/>
    <property type="project" value="TreeGrafter"/>
</dbReference>
<organism evidence="5 6">
    <name type="scientific">Tilletia walkeri</name>
    <dbReference type="NCBI Taxonomy" id="117179"/>
    <lineage>
        <taxon>Eukaryota</taxon>
        <taxon>Fungi</taxon>
        <taxon>Dikarya</taxon>
        <taxon>Basidiomycota</taxon>
        <taxon>Ustilaginomycotina</taxon>
        <taxon>Exobasidiomycetes</taxon>
        <taxon>Tilletiales</taxon>
        <taxon>Tilletiaceae</taxon>
        <taxon>Tilletia</taxon>
    </lineage>
</organism>
<reference evidence="5" key="2">
    <citation type="journal article" date="2019" name="IMA Fungus">
        <title>Genome sequencing and comparison of five Tilletia species to identify candidate genes for the detection of regulated species infecting wheat.</title>
        <authorList>
            <person name="Nguyen H.D.T."/>
            <person name="Sultana T."/>
            <person name="Kesanakurti P."/>
            <person name="Hambleton S."/>
        </authorList>
    </citation>
    <scope>NUCLEOTIDE SEQUENCE</scope>
    <source>
        <strain evidence="5">DAOMC 236422</strain>
    </source>
</reference>
<feature type="compositionally biased region" description="Low complexity" evidence="4">
    <location>
        <begin position="897"/>
        <end position="918"/>
    </location>
</feature>
<feature type="compositionally biased region" description="Low complexity" evidence="4">
    <location>
        <begin position="857"/>
        <end position="873"/>
    </location>
</feature>
<evidence type="ECO:0000256" key="3">
    <source>
        <dbReference type="ARBA" id="ARBA00022483"/>
    </source>
</evidence>
<evidence type="ECO:0008006" key="7">
    <source>
        <dbReference type="Google" id="ProtNLM"/>
    </source>
</evidence>
<proteinExistence type="inferred from homology"/>
<accession>A0A8X7N4P7</accession>
<dbReference type="GO" id="GO:0000145">
    <property type="term" value="C:exocyst"/>
    <property type="evidence" value="ECO:0007669"/>
    <property type="project" value="InterPro"/>
</dbReference>
<feature type="compositionally biased region" description="Gly residues" evidence="4">
    <location>
        <begin position="828"/>
        <end position="846"/>
    </location>
</feature>
<dbReference type="Pfam" id="PF06046">
    <property type="entry name" value="Sec6"/>
    <property type="match status" value="1"/>
</dbReference>
<gene>
    <name evidence="5" type="ORF">A4X09_0g5971</name>
</gene>
<comment type="similarity">
    <text evidence="1">Belongs to the SEC6 family.</text>
</comment>
<keyword evidence="2" id="KW-0813">Transport</keyword>
<evidence type="ECO:0000256" key="2">
    <source>
        <dbReference type="ARBA" id="ARBA00022448"/>
    </source>
</evidence>
<reference evidence="5" key="1">
    <citation type="submission" date="2016-04" db="EMBL/GenBank/DDBJ databases">
        <authorList>
            <person name="Nguyen H.D."/>
            <person name="Samba Siva P."/>
            <person name="Cullis J."/>
            <person name="Levesque C.A."/>
            <person name="Hambleton S."/>
        </authorList>
    </citation>
    <scope>NUCLEOTIDE SEQUENCE</scope>
    <source>
        <strain evidence="5">DAOMC 236422</strain>
    </source>
</reference>
<evidence type="ECO:0000313" key="5">
    <source>
        <dbReference type="EMBL" id="KAE8266372.1"/>
    </source>
</evidence>
<dbReference type="GO" id="GO:0006887">
    <property type="term" value="P:exocytosis"/>
    <property type="evidence" value="ECO:0007669"/>
    <property type="project" value="UniProtKB-KW"/>
</dbReference>
<dbReference type="Gene3D" id="1.10.357.50">
    <property type="match status" value="1"/>
</dbReference>
<sequence length="949" mass="102259">MMLSSAPTTAAYTAASSAPPLTTAATLNGDRHFPTAGLSGSLTAALLAGAEQRSLVADHLRSSDDLSKIHALRKRLEKEHASLDAKLKSGAKDQLEATRDGLLKLQITRKDVSSIQEAFGQVEQLCGSSSGESSAATRSFKVISELSLIHRQFVQTASTLEKLVHLESNVHQLDSMLHQTMEESNGSMPLLLPLHYHISNLQLFRNETIQVGKSCSSEIRGTLSDVFAPFDDLVRRFEEFFFSLAERSVDIVRDGQNSVVIRLLKIVEKEGRDDEQAAAIRLAKKANLEGAARFRSVVANARVIKLYRPKFLGALDKSTKELFQECWERFGAQGDALNFLGHLQWIYEDLEFIRTNVAPLFPPDYQIFRFFVKCYHKHLSVILLDNIMASEPDANSLLTLYQFTQDYRKTMLKSGEIQAEEGWLEPSLLKGKEQGIIDDYLALIIKKIDEWTANLMSDEVREFVSREAPPEEDPETGQYGMQGGVILFQMVNQQVDAASESGQASVLARVVQHACTAMRQAQSTWSRVLEGEFKKRREAKNADDVPGGLVEYVIALANDQLKSADFADALGTRLMESVSKKYKGVIREAADGAINGYLDVSKRCTQVLVDLVYLDLKPALKDLFAFPAWYAEGTTSVVVETMRDYLLDYNERLNPALFTLLCDDLIDRFLTTYIGALHRTAKLRMPGAGERMRSDIHDVTELFLQYKSQEEVDTQFDVLRMILGMITASAAMTFLSYYPFAKAHGPQLPFVEHLLKARDDMDKSDVNAVMESCKRKVKQEKLGEGGLDGLGPAGGSSGVMSRALAVNATGIFGALGAWVGGGGGSKDEAGAGGGGGGGGGGAGGSGLAIPPVGGQQPLSAGGASTAPSTASLAFGAPPSTASTGGLPTSGSMTGRMGLSKLSTGALSSGSLGPGMASAGPGGMAGTPTGEKSGWSAYLPSASGWRGGQQ</sequence>
<dbReference type="PANTHER" id="PTHR21292:SF1">
    <property type="entry name" value="EXOCYST COMPLEX COMPONENT 3"/>
    <property type="match status" value="1"/>
</dbReference>
<dbReference type="AlphaFoldDB" id="A0A8X7N4P7"/>